<dbReference type="GeneID" id="5003674"/>
<accession>A4S2F1</accession>
<reference evidence="1 2" key="1">
    <citation type="journal article" date="2007" name="Proc. Natl. Acad. Sci. U.S.A.">
        <title>The tiny eukaryote Ostreococcus provides genomic insights into the paradox of plankton speciation.</title>
        <authorList>
            <person name="Palenik B."/>
            <person name="Grimwood J."/>
            <person name="Aerts A."/>
            <person name="Rouze P."/>
            <person name="Salamov A."/>
            <person name="Putnam N."/>
            <person name="Dupont C."/>
            <person name="Jorgensen R."/>
            <person name="Derelle E."/>
            <person name="Rombauts S."/>
            <person name="Zhou K."/>
            <person name="Otillar R."/>
            <person name="Merchant S.S."/>
            <person name="Podell S."/>
            <person name="Gaasterland T."/>
            <person name="Napoli C."/>
            <person name="Gendler K."/>
            <person name="Manuell A."/>
            <person name="Tai V."/>
            <person name="Vallon O."/>
            <person name="Piganeau G."/>
            <person name="Jancek S."/>
            <person name="Heijde M."/>
            <person name="Jabbari K."/>
            <person name="Bowler C."/>
            <person name="Lohr M."/>
            <person name="Robbens S."/>
            <person name="Werner G."/>
            <person name="Dubchak I."/>
            <person name="Pazour G.J."/>
            <person name="Ren Q."/>
            <person name="Paulsen I."/>
            <person name="Delwiche C."/>
            <person name="Schmutz J."/>
            <person name="Rokhsar D."/>
            <person name="Van de Peer Y."/>
            <person name="Moreau H."/>
            <person name="Grigoriev I.V."/>
        </authorList>
    </citation>
    <scope>NUCLEOTIDE SEQUENCE [LARGE SCALE GENOMIC DNA]</scope>
    <source>
        <strain evidence="1 2">CCE9901</strain>
    </source>
</reference>
<dbReference type="OMA" id="ERNAEYM"/>
<dbReference type="KEGG" id="olu:OSTLU_33433"/>
<dbReference type="PANTHER" id="PTHR36052:SF1">
    <property type="entry name" value="EXCITATORY AMINO ACID TRANSPORTER"/>
    <property type="match status" value="1"/>
</dbReference>
<gene>
    <name evidence="1" type="ORF">OSTLU_33433</name>
</gene>
<sequence length="84" mass="8866">MGATALTAVFGAVSGVGCAAFANGLRKLPPFSQPWKHAVAAGVGAAALMYNADLETSLKEDVERLRATRAEQNAEYMAEIRAKR</sequence>
<keyword evidence="2" id="KW-1185">Reference proteome</keyword>
<organism evidence="1 2">
    <name type="scientific">Ostreococcus lucimarinus (strain CCE9901)</name>
    <dbReference type="NCBI Taxonomy" id="436017"/>
    <lineage>
        <taxon>Eukaryota</taxon>
        <taxon>Viridiplantae</taxon>
        <taxon>Chlorophyta</taxon>
        <taxon>Mamiellophyceae</taxon>
        <taxon>Mamiellales</taxon>
        <taxon>Bathycoccaceae</taxon>
        <taxon>Ostreococcus</taxon>
    </lineage>
</organism>
<dbReference type="AlphaFoldDB" id="A4S2F1"/>
<dbReference type="RefSeq" id="XP_001419522.1">
    <property type="nucleotide sequence ID" value="XM_001419485.1"/>
</dbReference>
<protein>
    <submittedName>
        <fullName evidence="1">Uncharacterized protein</fullName>
    </submittedName>
</protein>
<evidence type="ECO:0000313" key="1">
    <source>
        <dbReference type="EMBL" id="ABO97815.1"/>
    </source>
</evidence>
<dbReference type="OrthoDB" id="523796at2759"/>
<dbReference type="PANTHER" id="PTHR36052">
    <property type="entry name" value="EXCITATORY AMINO ACID TRANSPORTER"/>
    <property type="match status" value="1"/>
</dbReference>
<evidence type="ECO:0000313" key="2">
    <source>
        <dbReference type="Proteomes" id="UP000001568"/>
    </source>
</evidence>
<dbReference type="Proteomes" id="UP000001568">
    <property type="component" value="Chromosome 9"/>
</dbReference>
<proteinExistence type="predicted"/>
<name>A4S2F1_OSTLU</name>
<dbReference type="STRING" id="436017.A4S2F1"/>
<dbReference type="Gramene" id="ABO97815">
    <property type="protein sequence ID" value="ABO97815"/>
    <property type="gene ID" value="OSTLU_33433"/>
</dbReference>
<dbReference type="HOGENOM" id="CLU_171414_0_0_1"/>
<dbReference type="EMBL" id="CP000589">
    <property type="protein sequence ID" value="ABO97815.1"/>
    <property type="molecule type" value="Genomic_DNA"/>
</dbReference>